<dbReference type="PANTHER" id="PTHR10543">
    <property type="entry name" value="BETA-CAROTENE DIOXYGENASE"/>
    <property type="match status" value="1"/>
</dbReference>
<dbReference type="EMBL" id="JAYMYS010000001">
    <property type="protein sequence ID" value="KAK7410379.1"/>
    <property type="molecule type" value="Genomic_DNA"/>
</dbReference>
<gene>
    <name evidence="6" type="ORF">VNO78_01114</name>
</gene>
<keyword evidence="4 5" id="KW-0408">Iron</keyword>
<dbReference type="AlphaFoldDB" id="A0AAN9T041"/>
<dbReference type="GO" id="GO:0016121">
    <property type="term" value="P:carotene catabolic process"/>
    <property type="evidence" value="ECO:0007669"/>
    <property type="project" value="TreeGrafter"/>
</dbReference>
<keyword evidence="7" id="KW-1185">Reference proteome</keyword>
<feature type="binding site" evidence="5">
    <location>
        <position position="575"/>
    </location>
    <ligand>
        <name>Fe cation</name>
        <dbReference type="ChEBI" id="CHEBI:24875"/>
        <note>catalytic</note>
    </ligand>
</feature>
<evidence type="ECO:0000256" key="3">
    <source>
        <dbReference type="ARBA" id="ARBA00022964"/>
    </source>
</evidence>
<comment type="similarity">
    <text evidence="1">Belongs to the carotenoid oxygenase family.</text>
</comment>
<dbReference type="PANTHER" id="PTHR10543:SF142">
    <property type="entry name" value="OS06G0162550 PROTEIN"/>
    <property type="match status" value="1"/>
</dbReference>
<evidence type="ECO:0000256" key="2">
    <source>
        <dbReference type="ARBA" id="ARBA00022723"/>
    </source>
</evidence>
<keyword evidence="3" id="KW-0560">Oxidoreductase</keyword>
<sequence length="586" mass="66376">MATSYKTFLVNSSVKKRPSYVSDNSLHYKISQFLVFKLIKKVLPKVPLQINDVHKTVSTTAAKLLDAFVDSFFEFSDQPLLPSQSNFAPVEELGEAILVTSIHGRIPDDFPEGVYIRNGPNPLFGGLKSTNSIFGRSSHIWVEGEGMLHALYFKRSSHGSWTVIYNNKYVETDTYKLETQRNKPMFIPTIEGDSPAILCSYLLNWLRFGKVNKYISNTNVFEHSGKYYSVAENHIPQEIDIFTLKTLQNWDVNGAWDRPFTSHPKKAPGTGELITLGVAATKPFAVIGVISADGKKLVHKADLKLNRSTLCHEIGVTQRYYVIMDFPLTIDLNRLLRGGPLIKYNKEEYARIGVMHRYGDANSIKWFEVEPNCTFHIINSFEDGHEVVVRGCRSLDSLIPGPDMSLKEYEWLSRCYEWRLNMQTGEVKEKDLCGANVVYMDFPMIHGNFVGIKNRFAYTQVVDPLAGATHDVPKYGGLAKLYFEESCAEFSMRNKKQSEEAIRVEWHMFEKNTYCSGAAFVPRDGGLEEDDGWIVAFVHSEDTNISEVHIIDTKKFCGETVAKITIPSRVPYGFHGAFMPIAFEAQ</sequence>
<reference evidence="6 7" key="1">
    <citation type="submission" date="2024-01" db="EMBL/GenBank/DDBJ databases">
        <title>The genomes of 5 underutilized Papilionoideae crops provide insights into root nodulation and disease resistanc.</title>
        <authorList>
            <person name="Jiang F."/>
        </authorList>
    </citation>
    <scope>NUCLEOTIDE SEQUENCE [LARGE SCALE GENOMIC DNA]</scope>
    <source>
        <strain evidence="6">DUOXIRENSHENG_FW03</strain>
        <tissue evidence="6">Leaves</tissue>
    </source>
</reference>
<evidence type="ECO:0000313" key="7">
    <source>
        <dbReference type="Proteomes" id="UP001386955"/>
    </source>
</evidence>
<feature type="binding site" evidence="5">
    <location>
        <position position="312"/>
    </location>
    <ligand>
        <name>Fe cation</name>
        <dbReference type="ChEBI" id="CHEBI:24875"/>
        <note>catalytic</note>
    </ligand>
</feature>
<accession>A0AAN9T041</accession>
<proteinExistence type="inferred from homology"/>
<organism evidence="6 7">
    <name type="scientific">Psophocarpus tetragonolobus</name>
    <name type="common">Winged bean</name>
    <name type="synonym">Dolichos tetragonolobus</name>
    <dbReference type="NCBI Taxonomy" id="3891"/>
    <lineage>
        <taxon>Eukaryota</taxon>
        <taxon>Viridiplantae</taxon>
        <taxon>Streptophyta</taxon>
        <taxon>Embryophyta</taxon>
        <taxon>Tracheophyta</taxon>
        <taxon>Spermatophyta</taxon>
        <taxon>Magnoliopsida</taxon>
        <taxon>eudicotyledons</taxon>
        <taxon>Gunneridae</taxon>
        <taxon>Pentapetalae</taxon>
        <taxon>rosids</taxon>
        <taxon>fabids</taxon>
        <taxon>Fabales</taxon>
        <taxon>Fabaceae</taxon>
        <taxon>Papilionoideae</taxon>
        <taxon>50 kb inversion clade</taxon>
        <taxon>NPAAA clade</taxon>
        <taxon>indigoferoid/millettioid clade</taxon>
        <taxon>Phaseoleae</taxon>
        <taxon>Psophocarpus</taxon>
    </lineage>
</organism>
<dbReference type="Pfam" id="PF03055">
    <property type="entry name" value="RPE65"/>
    <property type="match status" value="1"/>
</dbReference>
<dbReference type="InterPro" id="IPR004294">
    <property type="entry name" value="Carotenoid_Oase"/>
</dbReference>
<feature type="binding site" evidence="5">
    <location>
        <position position="263"/>
    </location>
    <ligand>
        <name>Fe cation</name>
        <dbReference type="ChEBI" id="CHEBI:24875"/>
        <note>catalytic</note>
    </ligand>
</feature>
<dbReference type="GO" id="GO:0010436">
    <property type="term" value="F:carotenoid dioxygenase activity"/>
    <property type="evidence" value="ECO:0007669"/>
    <property type="project" value="TreeGrafter"/>
</dbReference>
<evidence type="ECO:0000256" key="4">
    <source>
        <dbReference type="ARBA" id="ARBA00023004"/>
    </source>
</evidence>
<keyword evidence="2 5" id="KW-0479">Metal-binding</keyword>
<dbReference type="Proteomes" id="UP001386955">
    <property type="component" value="Unassembled WGS sequence"/>
</dbReference>
<dbReference type="GO" id="GO:0046872">
    <property type="term" value="F:metal ion binding"/>
    <property type="evidence" value="ECO:0007669"/>
    <property type="project" value="UniProtKB-KW"/>
</dbReference>
<dbReference type="GO" id="GO:0009570">
    <property type="term" value="C:chloroplast stroma"/>
    <property type="evidence" value="ECO:0007669"/>
    <property type="project" value="TreeGrafter"/>
</dbReference>
<evidence type="ECO:0000313" key="6">
    <source>
        <dbReference type="EMBL" id="KAK7410379.1"/>
    </source>
</evidence>
<name>A0AAN9T041_PSOTE</name>
<protein>
    <submittedName>
        <fullName evidence="6">Uncharacterized protein</fullName>
    </submittedName>
</protein>
<comment type="caution">
    <text evidence="6">The sequence shown here is derived from an EMBL/GenBank/DDBJ whole genome shotgun (WGS) entry which is preliminary data.</text>
</comment>
<comment type="cofactor">
    <cofactor evidence="5">
        <name>Fe(2+)</name>
        <dbReference type="ChEBI" id="CHEBI:29033"/>
    </cofactor>
    <text evidence="5">Binds 1 Fe(2+) ion per subunit.</text>
</comment>
<evidence type="ECO:0000256" key="5">
    <source>
        <dbReference type="PIRSR" id="PIRSR604294-1"/>
    </source>
</evidence>
<keyword evidence="3" id="KW-0223">Dioxygenase</keyword>
<evidence type="ECO:0000256" key="1">
    <source>
        <dbReference type="ARBA" id="ARBA00006787"/>
    </source>
</evidence>
<feature type="binding site" evidence="5">
    <location>
        <position position="376"/>
    </location>
    <ligand>
        <name>Fe cation</name>
        <dbReference type="ChEBI" id="CHEBI:24875"/>
        <note>catalytic</note>
    </ligand>
</feature>